<dbReference type="PANTHER" id="PTHR43796">
    <property type="entry name" value="CARBOXYNORSPERMIDINE SYNTHASE"/>
    <property type="match status" value="1"/>
</dbReference>
<dbReference type="RefSeq" id="XP_007510850.1">
    <property type="nucleotide sequence ID" value="XM_007510788.1"/>
</dbReference>
<dbReference type="GeneID" id="19013423"/>
<dbReference type="SUPFAM" id="SSF51735">
    <property type="entry name" value="NAD(P)-binding Rossmann-fold domains"/>
    <property type="match status" value="1"/>
</dbReference>
<keyword evidence="3" id="KW-1185">Reference proteome</keyword>
<evidence type="ECO:0000259" key="1">
    <source>
        <dbReference type="Pfam" id="PF03435"/>
    </source>
</evidence>
<dbReference type="eggNOG" id="ENOG502QQSS">
    <property type="taxonomic scope" value="Eukaryota"/>
</dbReference>
<reference evidence="2 3" key="1">
    <citation type="submission" date="2011-10" db="EMBL/GenBank/DDBJ databases">
        <authorList>
            <person name="Genoscope - CEA"/>
        </authorList>
    </citation>
    <scope>NUCLEOTIDE SEQUENCE [LARGE SCALE GENOMIC DNA]</scope>
    <source>
        <strain evidence="2 3">RCC 1105</strain>
    </source>
</reference>
<dbReference type="OrthoDB" id="10268090at2759"/>
<dbReference type="InterPro" id="IPR036291">
    <property type="entry name" value="NAD(P)-bd_dom_sf"/>
</dbReference>
<protein>
    <recommendedName>
        <fullName evidence="1">Saccharopine dehydrogenase NADP binding domain-containing protein</fullName>
    </recommendedName>
</protein>
<dbReference type="PANTHER" id="PTHR43796:SF2">
    <property type="entry name" value="CARBOXYNORSPERMIDINE SYNTHASE"/>
    <property type="match status" value="1"/>
</dbReference>
<gene>
    <name evidence="2" type="ordered locus">Bathy10g03480</name>
</gene>
<proteinExistence type="predicted"/>
<dbReference type="AlphaFoldDB" id="K8F9W8"/>
<organism evidence="2 3">
    <name type="scientific">Bathycoccus prasinos</name>
    <dbReference type="NCBI Taxonomy" id="41875"/>
    <lineage>
        <taxon>Eukaryota</taxon>
        <taxon>Viridiplantae</taxon>
        <taxon>Chlorophyta</taxon>
        <taxon>Mamiellophyceae</taxon>
        <taxon>Mamiellales</taxon>
        <taxon>Bathycoccaceae</taxon>
        <taxon>Bathycoccus</taxon>
    </lineage>
</organism>
<evidence type="ECO:0000313" key="3">
    <source>
        <dbReference type="Proteomes" id="UP000198341"/>
    </source>
</evidence>
<dbReference type="Proteomes" id="UP000198341">
    <property type="component" value="Chromosome 10"/>
</dbReference>
<dbReference type="EMBL" id="FO082269">
    <property type="protein sequence ID" value="CCO18383.1"/>
    <property type="molecule type" value="Genomic_DNA"/>
</dbReference>
<dbReference type="STRING" id="41875.K8F9W8"/>
<dbReference type="Pfam" id="PF03435">
    <property type="entry name" value="Sacchrp_dh_NADP"/>
    <property type="match status" value="1"/>
</dbReference>
<feature type="domain" description="Saccharopine dehydrogenase NADP binding" evidence="1">
    <location>
        <begin position="62"/>
        <end position="195"/>
    </location>
</feature>
<accession>K8F9W8</accession>
<sequence>MSATVTTSSFSLPPSLQRYQCNRCVFRDNDNRQQLVSSSGRRLQKSSVSTSVSSSLEGDKTIVIIGGTGRVGSSSANAIQKALSESSSSSKIVLASRNKESFEETVSRYPGLRSKTTTFREVDVSDIQSIESAIKGADLVINTAGPFQTVKTCNVLEACINVSVPNYLDVCDDGSYAKNAKSLDSKAKASKVTAITSGGIYPGVSNIMAAKAIENQLRDAKIARERNDQDEAAESSSSSQEEKDKIEYLLYNYFTAGSGGVGSTILATSFLLCGEEVTIYENGNEVRMEAASSRKVVDFGKGVGKREIFLYNLPEVESTHKIFNVPTIKARFGTSPGIWNTAMVAMARLLPSDVLKNKELIQQVASALMPLVKLVDAAVGEKMSIKIDCKLKDGKISTSLFTHNKLSECVGQSVAAFALAMLEGESSYGVWYPEETSTFLDQDLLLARASEGASQFQLSQAPWKLESQPINLGFGISLE</sequence>
<name>K8F9W8_9CHLO</name>
<dbReference type="KEGG" id="bpg:Bathy10g03480"/>
<evidence type="ECO:0000313" key="2">
    <source>
        <dbReference type="EMBL" id="CCO18383.1"/>
    </source>
</evidence>
<dbReference type="InterPro" id="IPR005097">
    <property type="entry name" value="Sacchrp_dh_NADP-bd"/>
</dbReference>
<dbReference type="Gene3D" id="3.40.50.720">
    <property type="entry name" value="NAD(P)-binding Rossmann-like Domain"/>
    <property type="match status" value="1"/>
</dbReference>